<dbReference type="SUPFAM" id="SSF88713">
    <property type="entry name" value="Glycoside hydrolase/deacetylase"/>
    <property type="match status" value="1"/>
</dbReference>
<dbReference type="PROSITE" id="PS51257">
    <property type="entry name" value="PROKAR_LIPOPROTEIN"/>
    <property type="match status" value="1"/>
</dbReference>
<gene>
    <name evidence="5" type="ORF">NT6N_03660</name>
</gene>
<organism evidence="5">
    <name type="scientific">Oceaniferula spumae</name>
    <dbReference type="NCBI Taxonomy" id="2979115"/>
    <lineage>
        <taxon>Bacteria</taxon>
        <taxon>Pseudomonadati</taxon>
        <taxon>Verrucomicrobiota</taxon>
        <taxon>Verrucomicrobiia</taxon>
        <taxon>Verrucomicrobiales</taxon>
        <taxon>Verrucomicrobiaceae</taxon>
        <taxon>Oceaniferula</taxon>
    </lineage>
</organism>
<dbReference type="KEGG" id="osu:NT6N_03660"/>
<dbReference type="AlphaFoldDB" id="A0AAT9FH65"/>
<dbReference type="GO" id="GO:0016810">
    <property type="term" value="F:hydrolase activity, acting on carbon-nitrogen (but not peptide) bonds"/>
    <property type="evidence" value="ECO:0007669"/>
    <property type="project" value="InterPro"/>
</dbReference>
<keyword evidence="1" id="KW-0479">Metal-binding</keyword>
<dbReference type="EMBL" id="AP026866">
    <property type="protein sequence ID" value="BDS05326.1"/>
    <property type="molecule type" value="Genomic_DNA"/>
</dbReference>
<dbReference type="PANTHER" id="PTHR10587">
    <property type="entry name" value="GLYCOSYL TRANSFERASE-RELATED"/>
    <property type="match status" value="1"/>
</dbReference>
<dbReference type="CDD" id="cd10917">
    <property type="entry name" value="CE4_NodB_like_6s_7s"/>
    <property type="match status" value="1"/>
</dbReference>
<dbReference type="InterPro" id="IPR002509">
    <property type="entry name" value="NODB_dom"/>
</dbReference>
<dbReference type="InterPro" id="IPR011330">
    <property type="entry name" value="Glyco_hydro/deAcase_b/a-brl"/>
</dbReference>
<feature type="signal peptide" evidence="3">
    <location>
        <begin position="1"/>
        <end position="23"/>
    </location>
</feature>
<evidence type="ECO:0000256" key="1">
    <source>
        <dbReference type="ARBA" id="ARBA00022723"/>
    </source>
</evidence>
<feature type="chain" id="PRO_5043972476" description="NodB homology domain-containing protein" evidence="3">
    <location>
        <begin position="24"/>
        <end position="268"/>
    </location>
</feature>
<dbReference type="InterPro" id="IPR050248">
    <property type="entry name" value="Polysacc_deacetylase_ArnD"/>
</dbReference>
<evidence type="ECO:0000256" key="2">
    <source>
        <dbReference type="ARBA" id="ARBA00022801"/>
    </source>
</evidence>
<reference evidence="5" key="1">
    <citation type="submission" date="2024-07" db="EMBL/GenBank/DDBJ databases">
        <title>Complete genome sequence of Verrucomicrobiaceae bacterium NT6N.</title>
        <authorList>
            <person name="Huang C."/>
            <person name="Takami H."/>
            <person name="Hamasaki K."/>
        </authorList>
    </citation>
    <scope>NUCLEOTIDE SEQUENCE</scope>
    <source>
        <strain evidence="5">NT6N</strain>
    </source>
</reference>
<evidence type="ECO:0000259" key="4">
    <source>
        <dbReference type="PROSITE" id="PS51677"/>
    </source>
</evidence>
<sequence length="268" mass="29616">MTIKNPMMLVVLSAMTMLVACSAKEKVQKKTTANPTYRTPTLRAPALRNPDIALPSSSPGGVGVSHSRGRTSLPYVAMTYDDGPHPQNTPRLLDMLRERNIKATFYVIGRSVNLYPQITRRIVAEGHEIGNHTWSHPKLTALSDASVRSELNRTRDAIVAASGVKPRTMRPPYGALRQDQRAWIYKEYGYPTILWSVDPEDWKRPGVSVVTSRIVNNTRNGGIILAHDLHKPTVDAMPGTLDGLLRKGFKFVTVSQLLALNPSSPASR</sequence>
<dbReference type="Pfam" id="PF01522">
    <property type="entry name" value="Polysacc_deac_1"/>
    <property type="match status" value="1"/>
</dbReference>
<keyword evidence="3" id="KW-0732">Signal</keyword>
<dbReference type="PROSITE" id="PS51677">
    <property type="entry name" value="NODB"/>
    <property type="match status" value="1"/>
</dbReference>
<protein>
    <recommendedName>
        <fullName evidence="4">NodB homology domain-containing protein</fullName>
    </recommendedName>
</protein>
<proteinExistence type="predicted"/>
<dbReference type="Gene3D" id="3.20.20.370">
    <property type="entry name" value="Glycoside hydrolase/deacetylase"/>
    <property type="match status" value="1"/>
</dbReference>
<keyword evidence="2" id="KW-0378">Hydrolase</keyword>
<dbReference type="GO" id="GO:0046872">
    <property type="term" value="F:metal ion binding"/>
    <property type="evidence" value="ECO:0007669"/>
    <property type="project" value="UniProtKB-KW"/>
</dbReference>
<evidence type="ECO:0000256" key="3">
    <source>
        <dbReference type="SAM" id="SignalP"/>
    </source>
</evidence>
<feature type="domain" description="NodB homology" evidence="4">
    <location>
        <begin position="74"/>
        <end position="252"/>
    </location>
</feature>
<accession>A0AAT9FH65</accession>
<dbReference type="GO" id="GO:0005975">
    <property type="term" value="P:carbohydrate metabolic process"/>
    <property type="evidence" value="ECO:0007669"/>
    <property type="project" value="InterPro"/>
</dbReference>
<evidence type="ECO:0000313" key="5">
    <source>
        <dbReference type="EMBL" id="BDS05326.1"/>
    </source>
</evidence>
<dbReference type="GO" id="GO:0016020">
    <property type="term" value="C:membrane"/>
    <property type="evidence" value="ECO:0007669"/>
    <property type="project" value="TreeGrafter"/>
</dbReference>
<name>A0AAT9FH65_9BACT</name>
<dbReference type="PANTHER" id="PTHR10587:SF133">
    <property type="entry name" value="CHITIN DEACETYLASE 1-RELATED"/>
    <property type="match status" value="1"/>
</dbReference>